<dbReference type="Proteomes" id="UP000014680">
    <property type="component" value="Unassembled WGS sequence"/>
</dbReference>
<evidence type="ECO:0000313" key="2">
    <source>
        <dbReference type="Proteomes" id="UP000014680"/>
    </source>
</evidence>
<name>L7FK72_ENTIV</name>
<organism evidence="1 2">
    <name type="scientific">Entamoeba invadens IP1</name>
    <dbReference type="NCBI Taxonomy" id="370355"/>
    <lineage>
        <taxon>Eukaryota</taxon>
        <taxon>Amoebozoa</taxon>
        <taxon>Evosea</taxon>
        <taxon>Archamoebae</taxon>
        <taxon>Mastigamoebida</taxon>
        <taxon>Entamoebidae</taxon>
        <taxon>Entamoeba</taxon>
    </lineage>
</organism>
<accession>L7FK72</accession>
<proteinExistence type="predicted"/>
<dbReference type="OMA" id="KFAYHNR"/>
<dbReference type="OrthoDB" id="10265614at2759"/>
<dbReference type="PANTHER" id="PTHR48144">
    <property type="entry name" value="DNA-DIRECTED DNA POLYMERASE"/>
    <property type="match status" value="1"/>
</dbReference>
<dbReference type="InterPro" id="IPR023211">
    <property type="entry name" value="DNA_pol_palm_dom_sf"/>
</dbReference>
<dbReference type="SUPFAM" id="SSF56672">
    <property type="entry name" value="DNA/RNA polymerases"/>
    <property type="match status" value="1"/>
</dbReference>
<dbReference type="EMBL" id="KB207186">
    <property type="protein sequence ID" value="ELP84015.1"/>
    <property type="molecule type" value="Genomic_DNA"/>
</dbReference>
<protein>
    <submittedName>
        <fullName evidence="1">Uncharacterized protein</fullName>
    </submittedName>
</protein>
<evidence type="ECO:0000313" key="1">
    <source>
        <dbReference type="EMBL" id="ELP84015.1"/>
    </source>
</evidence>
<keyword evidence="2" id="KW-1185">Reference proteome</keyword>
<dbReference type="InterPro" id="IPR043502">
    <property type="entry name" value="DNA/RNA_pol_sf"/>
</dbReference>
<sequence length="232" mass="27460">MNSSYGKTIQKPITNESVYKQIDNNGKHDADRYLKKNFTLVKSMYDVSKNIRCFETNKSFDDFCVSNLIGVQILSMSKRIMNEVMCLAEDLDIPIYYQDTDSIHIVKSRIEELEEKYKEIYGKTLRGTNLEQFHPDFDELFGDVYSKESYFLGKKAYCDVLTNEKGKFAYHNRLKGIPNNLLNNKEDPVELYKRLYNGEKYEFNLLELRPSFEFDKQFNIKTREHFTKNISF</sequence>
<reference evidence="1 2" key="1">
    <citation type="submission" date="2012-10" db="EMBL/GenBank/DDBJ databases">
        <authorList>
            <person name="Zafar N."/>
            <person name="Inman J."/>
            <person name="Hall N."/>
            <person name="Lorenzi H."/>
            <person name="Caler E."/>
        </authorList>
    </citation>
    <scope>NUCLEOTIDE SEQUENCE [LARGE SCALE GENOMIC DNA]</scope>
    <source>
        <strain evidence="1 2">IP1</strain>
    </source>
</reference>
<gene>
    <name evidence="1" type="ORF">EIN_346120</name>
</gene>
<dbReference type="Gene3D" id="3.90.1600.10">
    <property type="entry name" value="Palm domain of DNA polymerase"/>
    <property type="match status" value="1"/>
</dbReference>
<dbReference type="RefSeq" id="XP_004183361.1">
    <property type="nucleotide sequence ID" value="XM_004183313.1"/>
</dbReference>
<dbReference type="AlphaFoldDB" id="L7FK72"/>
<dbReference type="GeneID" id="14882967"/>
<dbReference type="PANTHER" id="PTHR48144:SF2">
    <property type="entry name" value="DNA-DIRECTED DNA POLYMERASE"/>
    <property type="match status" value="1"/>
</dbReference>
<dbReference type="VEuPathDB" id="AmoebaDB:EIN_346120"/>
<dbReference type="KEGG" id="eiv:EIN_346120"/>